<keyword evidence="1" id="KW-0812">Transmembrane</keyword>
<dbReference type="EMBL" id="CP029843">
    <property type="protein sequence ID" value="AWV08316.1"/>
    <property type="molecule type" value="Genomic_DNA"/>
</dbReference>
<evidence type="ECO:0000313" key="2">
    <source>
        <dbReference type="EMBL" id="AWV08316.1"/>
    </source>
</evidence>
<keyword evidence="1" id="KW-1133">Transmembrane helix</keyword>
<dbReference type="KEGG" id="lmb:C9I47_2640"/>
<organism evidence="2 3">
    <name type="scientific">Marilutibacter maris</name>
    <dbReference type="NCBI Taxonomy" id="1605891"/>
    <lineage>
        <taxon>Bacteria</taxon>
        <taxon>Pseudomonadati</taxon>
        <taxon>Pseudomonadota</taxon>
        <taxon>Gammaproteobacteria</taxon>
        <taxon>Lysobacterales</taxon>
        <taxon>Lysobacteraceae</taxon>
        <taxon>Marilutibacter</taxon>
    </lineage>
</organism>
<dbReference type="RefSeq" id="WP_223250158.1">
    <property type="nucleotide sequence ID" value="NZ_CP029843.1"/>
</dbReference>
<dbReference type="AlphaFoldDB" id="A0A2U9T6C1"/>
<name>A0A2U9T6C1_9GAMM</name>
<feature type="transmembrane region" description="Helical" evidence="1">
    <location>
        <begin position="33"/>
        <end position="64"/>
    </location>
</feature>
<proteinExistence type="predicted"/>
<keyword evidence="1" id="KW-0472">Membrane</keyword>
<sequence length="107" mass="12173">MFAHTFRFDPFRLHERIRSAASPRKPRQRWLRIALGVLGLAILAVLVMFSVVVGAAMIAAGLLLRWWQQRGRPIAGKHRRHDGQVVDGEFRVVEKARLEDRTIPPAG</sequence>
<keyword evidence="3" id="KW-1185">Reference proteome</keyword>
<dbReference type="Proteomes" id="UP000249447">
    <property type="component" value="Chromosome"/>
</dbReference>
<gene>
    <name evidence="2" type="ORF">C9I47_2640</name>
</gene>
<evidence type="ECO:0000256" key="1">
    <source>
        <dbReference type="SAM" id="Phobius"/>
    </source>
</evidence>
<reference evidence="2 3" key="1">
    <citation type="submission" date="2018-05" db="EMBL/GenBank/DDBJ databases">
        <title>The complete genome of Lysobacter maris HZ9B, a marine bacterium antagonistic against terrestrial plant pathogens.</title>
        <authorList>
            <person name="Zhang X.-Q."/>
        </authorList>
    </citation>
    <scope>NUCLEOTIDE SEQUENCE [LARGE SCALE GENOMIC DNA]</scope>
    <source>
        <strain evidence="2 3">HZ9B</strain>
    </source>
</reference>
<evidence type="ECO:0000313" key="3">
    <source>
        <dbReference type="Proteomes" id="UP000249447"/>
    </source>
</evidence>
<protein>
    <submittedName>
        <fullName evidence="2">Membrane protein</fullName>
    </submittedName>
</protein>
<accession>A0A2U9T6C1</accession>